<keyword evidence="7" id="KW-0627">Porphyrin biosynthesis</keyword>
<dbReference type="RefSeq" id="WP_114985191.1">
    <property type="nucleotide sequence ID" value="NZ_CP027806.1"/>
</dbReference>
<organism evidence="8 9">
    <name type="scientific">Cyclonatronum proteinivorum</name>
    <dbReference type="NCBI Taxonomy" id="1457365"/>
    <lineage>
        <taxon>Bacteria</taxon>
        <taxon>Pseudomonadati</taxon>
        <taxon>Balneolota</taxon>
        <taxon>Balneolia</taxon>
        <taxon>Balneolales</taxon>
        <taxon>Cyclonatronaceae</taxon>
        <taxon>Cyclonatronum</taxon>
    </lineage>
</organism>
<keyword evidence="6" id="KW-0350">Heme biosynthesis</keyword>
<dbReference type="PRINTS" id="PR00073">
    <property type="entry name" value="COPRGNOXDASE"/>
</dbReference>
<gene>
    <name evidence="8" type="ORF">CYPRO_2819</name>
</gene>
<reference evidence="8 9" key="1">
    <citation type="submission" date="2018-03" db="EMBL/GenBank/DDBJ databases">
        <title>Phenotypic and genomic properties of Cyclonatronum proteinivorum gen. nov., sp. nov., a haloalkaliphilic bacteroidete from soda lakes possessing Na+-translocating rhodopsin.</title>
        <authorList>
            <person name="Toshchakov S.V."/>
            <person name="Korzhenkov A."/>
            <person name="Samarov N.I."/>
            <person name="Kublanov I.V."/>
            <person name="Muntyan M.S."/>
            <person name="Sorokin D.Y."/>
        </authorList>
    </citation>
    <scope>NUCLEOTIDE SEQUENCE [LARGE SCALE GENOMIC DNA]</scope>
    <source>
        <strain evidence="8 9">Omega</strain>
    </source>
</reference>
<evidence type="ECO:0000256" key="3">
    <source>
        <dbReference type="ARBA" id="ARBA00011738"/>
    </source>
</evidence>
<comment type="pathway">
    <text evidence="1">Porphyrin-containing compound metabolism; protoporphyrin-IX biosynthesis; protoporphyrinogen-IX from coproporphyrinogen-III (O2 route): step 1/1.</text>
</comment>
<dbReference type="GO" id="GO:0006782">
    <property type="term" value="P:protoporphyrinogen IX biosynthetic process"/>
    <property type="evidence" value="ECO:0007669"/>
    <property type="project" value="TreeGrafter"/>
</dbReference>
<keyword evidence="9" id="KW-1185">Reference proteome</keyword>
<dbReference type="Gene3D" id="3.40.1500.10">
    <property type="entry name" value="Coproporphyrinogen III oxidase, aerobic"/>
    <property type="match status" value="1"/>
</dbReference>
<dbReference type="PANTHER" id="PTHR10755">
    <property type="entry name" value="COPROPORPHYRINOGEN III OXIDASE, MITOCHONDRIAL"/>
    <property type="match status" value="1"/>
</dbReference>
<evidence type="ECO:0000256" key="1">
    <source>
        <dbReference type="ARBA" id="ARBA00005168"/>
    </source>
</evidence>
<dbReference type="Proteomes" id="UP000254808">
    <property type="component" value="Chromosome"/>
</dbReference>
<proteinExistence type="inferred from homology"/>
<evidence type="ECO:0000256" key="6">
    <source>
        <dbReference type="ARBA" id="ARBA00023133"/>
    </source>
</evidence>
<evidence type="ECO:0000256" key="4">
    <source>
        <dbReference type="ARBA" id="ARBA00012869"/>
    </source>
</evidence>
<evidence type="ECO:0000256" key="7">
    <source>
        <dbReference type="ARBA" id="ARBA00023244"/>
    </source>
</evidence>
<comment type="subunit">
    <text evidence="3">Homodimer.</text>
</comment>
<dbReference type="AlphaFoldDB" id="A0A345UNK5"/>
<dbReference type="SUPFAM" id="SSF102886">
    <property type="entry name" value="Coproporphyrinogen III oxidase"/>
    <property type="match status" value="1"/>
</dbReference>
<dbReference type="PANTHER" id="PTHR10755:SF0">
    <property type="entry name" value="OXYGEN-DEPENDENT COPROPORPHYRINOGEN-III OXIDASE, MITOCHONDRIAL"/>
    <property type="match status" value="1"/>
</dbReference>
<comment type="similarity">
    <text evidence="2">Belongs to the aerobic coproporphyrinogen-III oxidase family.</text>
</comment>
<evidence type="ECO:0000313" key="9">
    <source>
        <dbReference type="Proteomes" id="UP000254808"/>
    </source>
</evidence>
<accession>A0A345UNK5</accession>
<keyword evidence="5 8" id="KW-0560">Oxidoreductase</keyword>
<dbReference type="GO" id="GO:0004109">
    <property type="term" value="F:coproporphyrinogen oxidase activity"/>
    <property type="evidence" value="ECO:0007669"/>
    <property type="project" value="UniProtKB-EC"/>
</dbReference>
<evidence type="ECO:0000256" key="5">
    <source>
        <dbReference type="ARBA" id="ARBA00023002"/>
    </source>
</evidence>
<protein>
    <recommendedName>
        <fullName evidence="4">coproporphyrinogen oxidase</fullName>
        <ecNumber evidence="4">1.3.3.3</ecNumber>
    </recommendedName>
</protein>
<dbReference type="Pfam" id="PF01218">
    <property type="entry name" value="Coprogen_oxidas"/>
    <property type="match status" value="1"/>
</dbReference>
<dbReference type="EMBL" id="CP027806">
    <property type="protein sequence ID" value="AXJ02057.1"/>
    <property type="molecule type" value="Genomic_DNA"/>
</dbReference>
<evidence type="ECO:0000256" key="2">
    <source>
        <dbReference type="ARBA" id="ARBA00010644"/>
    </source>
</evidence>
<name>A0A345UNK5_9BACT</name>
<dbReference type="PIRSF" id="PIRSF000166">
    <property type="entry name" value="Coproporphyri_ox"/>
    <property type="match status" value="1"/>
</dbReference>
<dbReference type="InterPro" id="IPR036406">
    <property type="entry name" value="Coprogen_oxidase_aer_sf"/>
</dbReference>
<dbReference type="KEGG" id="cprv:CYPRO_2819"/>
<dbReference type="OrthoDB" id="9777553at2"/>
<dbReference type="NCBIfam" id="NF003727">
    <property type="entry name" value="PRK05330.1"/>
    <property type="match status" value="1"/>
</dbReference>
<dbReference type="EC" id="1.3.3.3" evidence="4"/>
<evidence type="ECO:0000313" key="8">
    <source>
        <dbReference type="EMBL" id="AXJ02057.1"/>
    </source>
</evidence>
<sequence length="307" mass="35379">MQKALKDRFTDYIYDLQDRICAALEKTDGKARFQEDLWERDGGGGGRTRVIANGAVFEKGGVNVSVVHGALPEFIQKQFGTAEGWFFAAGISLVIHPENPFVPTVHANYRMFELYDAPDGTRKDAWFGGGADLTPYYLFDEDARHFHQTHKAACDQVDPTLYPVFKKQCDTYFHNTHRGEARGIGGIFYDYRRKADSTDGLESWFRLAQHCGNAFTEAYIPIAERRKSLPWEPEHRYWQELRRGRYVEFNLVHDRGTLFGLKTNGRIESILMSLPPRVRWDYSPVVRPGSEEERLVHILQNPQDWAL</sequence>
<dbReference type="GO" id="GO:0005737">
    <property type="term" value="C:cytoplasm"/>
    <property type="evidence" value="ECO:0007669"/>
    <property type="project" value="TreeGrafter"/>
</dbReference>
<dbReference type="InterPro" id="IPR001260">
    <property type="entry name" value="Coprogen_oxidase_aer"/>
</dbReference>